<evidence type="ECO:0000313" key="3">
    <source>
        <dbReference type="EMBL" id="GAA3058809.1"/>
    </source>
</evidence>
<dbReference type="Proteomes" id="UP001500236">
    <property type="component" value="Unassembled WGS sequence"/>
</dbReference>
<feature type="domain" description="AAA" evidence="1">
    <location>
        <begin position="9"/>
        <end position="69"/>
    </location>
</feature>
<evidence type="ECO:0000313" key="4">
    <source>
        <dbReference type="Proteomes" id="UP001500236"/>
    </source>
</evidence>
<dbReference type="EMBL" id="BAAAVT010000006">
    <property type="protein sequence ID" value="GAA3058809.1"/>
    <property type="molecule type" value="Genomic_DNA"/>
</dbReference>
<reference evidence="4" key="1">
    <citation type="journal article" date="2019" name="Int. J. Syst. Evol. Microbiol.">
        <title>The Global Catalogue of Microorganisms (GCM) 10K type strain sequencing project: providing services to taxonomists for standard genome sequencing and annotation.</title>
        <authorList>
            <consortium name="The Broad Institute Genomics Platform"/>
            <consortium name="The Broad Institute Genome Sequencing Center for Infectious Disease"/>
            <person name="Wu L."/>
            <person name="Ma J."/>
        </authorList>
    </citation>
    <scope>NUCLEOTIDE SEQUENCE [LARGE SCALE GENOMIC DNA]</scope>
    <source>
        <strain evidence="4">JCM 14309</strain>
    </source>
</reference>
<comment type="caution">
    <text evidence="3">The sequence shown here is derived from an EMBL/GenBank/DDBJ whole genome shotgun (WGS) entry which is preliminary data.</text>
</comment>
<dbReference type="InterPro" id="IPR025420">
    <property type="entry name" value="DUF4143"/>
</dbReference>
<dbReference type="Pfam" id="PF13635">
    <property type="entry name" value="DUF4143"/>
    <property type="match status" value="1"/>
</dbReference>
<dbReference type="Pfam" id="PF13173">
    <property type="entry name" value="AAA_14"/>
    <property type="match status" value="1"/>
</dbReference>
<evidence type="ECO:0008006" key="5">
    <source>
        <dbReference type="Google" id="ProtNLM"/>
    </source>
</evidence>
<name>A0ABP6LX41_9MICC</name>
<protein>
    <recommendedName>
        <fullName evidence="5">ATP-binding protein</fullName>
    </recommendedName>
</protein>
<keyword evidence="4" id="KW-1185">Reference proteome</keyword>
<dbReference type="PANTHER" id="PTHR43566">
    <property type="entry name" value="CONSERVED PROTEIN"/>
    <property type="match status" value="1"/>
</dbReference>
<gene>
    <name evidence="3" type="ORF">GCM10010529_10650</name>
</gene>
<dbReference type="InterPro" id="IPR041682">
    <property type="entry name" value="AAA_14"/>
</dbReference>
<organism evidence="3 4">
    <name type="scientific">Nesterenkonia aethiopica</name>
    <dbReference type="NCBI Taxonomy" id="269144"/>
    <lineage>
        <taxon>Bacteria</taxon>
        <taxon>Bacillati</taxon>
        <taxon>Actinomycetota</taxon>
        <taxon>Actinomycetes</taxon>
        <taxon>Micrococcales</taxon>
        <taxon>Micrococcaceae</taxon>
        <taxon>Nesterenkonia</taxon>
    </lineage>
</organism>
<sequence length="321" mass="35877">MLALEDLTGTVVIDEVQRHPELFPVLRVLADRDDTPATFLVLGSASPEALRQSSESLAGRIEIIELPGLGPADAEDPEAVWLRGGYPRSLLADTDEDSLDWRRSYLRTLANRDLAEFGFSLPASTITRFLGLLSHQHGGPINAASIAGNLDIGESTVRKYLDGLRDALLIRSLPPWHTNHGKRLVRTPRTYLRDTGLLHALWGNVPDHPSLLRHPSVGSSWEGFVIDEVLRRSAEFQPYFWRTKGGAELDLLLDGPRRLGFEIKRADAPRLSTSMRSASQDLDLDHLWVIYPGTRRYRLTDQVSVLPFEQLIALDSIQELP</sequence>
<evidence type="ECO:0000259" key="2">
    <source>
        <dbReference type="Pfam" id="PF13635"/>
    </source>
</evidence>
<proteinExistence type="predicted"/>
<evidence type="ECO:0000259" key="1">
    <source>
        <dbReference type="Pfam" id="PF13173"/>
    </source>
</evidence>
<dbReference type="PANTHER" id="PTHR43566:SF2">
    <property type="entry name" value="DUF4143 DOMAIN-CONTAINING PROTEIN"/>
    <property type="match status" value="1"/>
</dbReference>
<feature type="domain" description="DUF4143" evidence="2">
    <location>
        <begin position="112"/>
        <end position="265"/>
    </location>
</feature>
<accession>A0ABP6LX41</accession>